<keyword evidence="2" id="KW-1133">Transmembrane helix</keyword>
<name>A0A0D0EJJ1_9FLAO</name>
<evidence type="ECO:0000313" key="6">
    <source>
        <dbReference type="Proteomes" id="UP000198302"/>
    </source>
</evidence>
<sequence length="494" mass="55222">MNTKSYFFQSFAIVALAFVAFIGFKQILPDKIFPDSKVDSKNVLIDSLLLESVANDSLSQKGDSLSESEKQEAGEKITFNPAEGIEFPSETFDNYKGFQYLISFYEKLYQLEKNPQSKVRIAYYGDSMTDGDLIVQDVRSNYQERFGGNGVGFVSITSESAASRGSVKSTYSKNWKTLSYLNVKNPISPFGVNGHVFFANDKVNTTWVQYEAGLNKNVNTLDNPTLFYGRANKKGNVNFIIGKDTLRKSLVPNNLINTLKVSSGSIKAFKANFIHADSIPIYGFNFDNGIGVHVDNFSQRGNSGLPISMFNANVMQGFNNNLKYDLIILHYGTNVLNYGTKNYSWYQRGMTKAVNKIKESFPGVSILIISTADKSTKYDLEMKTDSAVVPLMKAQKRYALDTESGFVNLYTLMGGDGSMVKWVDESPAKANKDYTHFNQRGAKAIGKLLYDQLNKGYEQYKVLRQNRDTNGSKPKAVRKTKTDSVSVKKDSVNE</sequence>
<organism evidence="3 5">
    <name type="scientific">Flavobacterium hibernum</name>
    <dbReference type="NCBI Taxonomy" id="37752"/>
    <lineage>
        <taxon>Bacteria</taxon>
        <taxon>Pseudomonadati</taxon>
        <taxon>Bacteroidota</taxon>
        <taxon>Flavobacteriia</taxon>
        <taxon>Flavobacteriales</taxon>
        <taxon>Flavobacteriaceae</taxon>
        <taxon>Flavobacterium</taxon>
    </lineage>
</organism>
<feature type="region of interest" description="Disordered" evidence="1">
    <location>
        <begin position="467"/>
        <end position="494"/>
    </location>
</feature>
<keyword evidence="2" id="KW-0472">Membrane</keyword>
<evidence type="ECO:0000256" key="1">
    <source>
        <dbReference type="SAM" id="MobiDB-lite"/>
    </source>
</evidence>
<reference evidence="3 5" key="1">
    <citation type="submission" date="2015-01" db="EMBL/GenBank/DDBJ databases">
        <title>Genome of Flavobacterium hibernum DSM 12611.</title>
        <authorList>
            <person name="Stropko S.J."/>
            <person name="Pipes S.E."/>
            <person name="Newman J.D."/>
        </authorList>
    </citation>
    <scope>NUCLEOTIDE SEQUENCE [LARGE SCALE GENOMIC DNA]</scope>
    <source>
        <strain evidence="3 5">DSM 12611</strain>
    </source>
</reference>
<dbReference type="Proteomes" id="UP000032061">
    <property type="component" value="Unassembled WGS sequence"/>
</dbReference>
<feature type="compositionally biased region" description="Basic and acidic residues" evidence="1">
    <location>
        <begin position="480"/>
        <end position="494"/>
    </location>
</feature>
<dbReference type="Gene3D" id="3.40.50.1110">
    <property type="entry name" value="SGNH hydrolase"/>
    <property type="match status" value="1"/>
</dbReference>
<protein>
    <submittedName>
        <fullName evidence="3">Membrane protein</fullName>
    </submittedName>
</protein>
<dbReference type="AlphaFoldDB" id="A0A0D0EJJ1"/>
<dbReference type="InterPro" id="IPR036514">
    <property type="entry name" value="SGNH_hydro_sf"/>
</dbReference>
<evidence type="ECO:0000313" key="4">
    <source>
        <dbReference type="EMBL" id="OXA89638.1"/>
    </source>
</evidence>
<dbReference type="SUPFAM" id="SSF52266">
    <property type="entry name" value="SGNH hydrolase"/>
    <property type="match status" value="1"/>
</dbReference>
<evidence type="ECO:0000313" key="5">
    <source>
        <dbReference type="Proteomes" id="UP000032061"/>
    </source>
</evidence>
<dbReference type="Proteomes" id="UP000198302">
    <property type="component" value="Unassembled WGS sequence"/>
</dbReference>
<dbReference type="EMBL" id="MUGX01000008">
    <property type="protein sequence ID" value="OXA89638.1"/>
    <property type="molecule type" value="Genomic_DNA"/>
</dbReference>
<gene>
    <name evidence="4" type="ORF">B0A73_04430</name>
    <name evidence="3" type="ORF">IW18_19790</name>
</gene>
<evidence type="ECO:0000256" key="2">
    <source>
        <dbReference type="SAM" id="Phobius"/>
    </source>
</evidence>
<dbReference type="OrthoDB" id="9810515at2"/>
<feature type="transmembrane region" description="Helical" evidence="2">
    <location>
        <begin position="6"/>
        <end position="24"/>
    </location>
</feature>
<dbReference type="CDD" id="cd01825">
    <property type="entry name" value="SGNH_hydrolase_peri1"/>
    <property type="match status" value="1"/>
</dbReference>
<comment type="caution">
    <text evidence="3">The sequence shown here is derived from an EMBL/GenBank/DDBJ whole genome shotgun (WGS) entry which is preliminary data.</text>
</comment>
<dbReference type="Gene3D" id="2.60.120.1360">
    <property type="match status" value="1"/>
</dbReference>
<keyword evidence="6" id="KW-1185">Reference proteome</keyword>
<proteinExistence type="predicted"/>
<reference evidence="4 6" key="2">
    <citation type="submission" date="2016-11" db="EMBL/GenBank/DDBJ databases">
        <title>Whole genomes of Flavobacteriaceae.</title>
        <authorList>
            <person name="Stine C."/>
            <person name="Li C."/>
            <person name="Tadesse D."/>
        </authorList>
    </citation>
    <scope>NUCLEOTIDE SEQUENCE [LARGE SCALE GENOMIC DNA]</scope>
    <source>
        <strain evidence="4 6">ATCC 51468</strain>
    </source>
</reference>
<keyword evidence="2" id="KW-0812">Transmembrane</keyword>
<evidence type="ECO:0000313" key="3">
    <source>
        <dbReference type="EMBL" id="KIO51100.1"/>
    </source>
</evidence>
<dbReference type="STRING" id="37752.IW18_19790"/>
<dbReference type="EMBL" id="JPRK01000019">
    <property type="protein sequence ID" value="KIO51100.1"/>
    <property type="molecule type" value="Genomic_DNA"/>
</dbReference>
<accession>A0A0D0EJJ1</accession>
<dbReference type="RefSeq" id="WP_041519906.1">
    <property type="nucleotide sequence ID" value="NZ_JPRK01000019.1"/>
</dbReference>
<dbReference type="GO" id="GO:0016788">
    <property type="term" value="F:hydrolase activity, acting on ester bonds"/>
    <property type="evidence" value="ECO:0007669"/>
    <property type="project" value="UniProtKB-ARBA"/>
</dbReference>